<feature type="transmembrane region" description="Helical" evidence="1">
    <location>
        <begin position="169"/>
        <end position="192"/>
    </location>
</feature>
<dbReference type="RefSeq" id="WP_268611750.1">
    <property type="nucleotide sequence ID" value="NZ_CP113797.1"/>
</dbReference>
<organism evidence="2 3">
    <name type="scientific">Thermocoleostomius sinensis A174</name>
    <dbReference type="NCBI Taxonomy" id="2016057"/>
    <lineage>
        <taxon>Bacteria</taxon>
        <taxon>Bacillati</taxon>
        <taxon>Cyanobacteriota</taxon>
        <taxon>Cyanophyceae</taxon>
        <taxon>Oculatellales</taxon>
        <taxon>Oculatellaceae</taxon>
        <taxon>Thermocoleostomius</taxon>
    </lineage>
</organism>
<protein>
    <submittedName>
        <fullName evidence="2">Uncharacterized protein</fullName>
    </submittedName>
</protein>
<keyword evidence="1" id="KW-1133">Transmembrane helix</keyword>
<reference evidence="2" key="1">
    <citation type="submission" date="2022-12" db="EMBL/GenBank/DDBJ databases">
        <title>Polyphasic identification of a Novel Hot-Spring Cyanobacterium Ocullathermofonsia sinensis gen nov. sp. nov. and Genomic Insights on its Adaptations to the Thermal Habitat.</title>
        <authorList>
            <person name="Daroch M."/>
            <person name="Tang J."/>
            <person name="Jiang Y."/>
        </authorList>
    </citation>
    <scope>NUCLEOTIDE SEQUENCE</scope>
    <source>
        <strain evidence="2">PKUAC-SCTA174</strain>
    </source>
</reference>
<evidence type="ECO:0000313" key="2">
    <source>
        <dbReference type="EMBL" id="WAL61714.1"/>
    </source>
</evidence>
<proteinExistence type="predicted"/>
<feature type="transmembrane region" description="Helical" evidence="1">
    <location>
        <begin position="79"/>
        <end position="98"/>
    </location>
</feature>
<feature type="transmembrane region" description="Helical" evidence="1">
    <location>
        <begin position="379"/>
        <end position="403"/>
    </location>
</feature>
<name>A0A9E9C8S2_9CYAN</name>
<feature type="transmembrane region" description="Helical" evidence="1">
    <location>
        <begin position="212"/>
        <end position="231"/>
    </location>
</feature>
<keyword evidence="1" id="KW-0812">Transmembrane</keyword>
<dbReference type="AlphaFoldDB" id="A0A9E9C8S2"/>
<feature type="transmembrane region" description="Helical" evidence="1">
    <location>
        <begin position="305"/>
        <end position="328"/>
    </location>
</feature>
<dbReference type="EMBL" id="CP113797">
    <property type="protein sequence ID" value="WAL61714.1"/>
    <property type="molecule type" value="Genomic_DNA"/>
</dbReference>
<accession>A0A9E9C8S2</accession>
<keyword evidence="3" id="KW-1185">Reference proteome</keyword>
<evidence type="ECO:0000256" key="1">
    <source>
        <dbReference type="SAM" id="Phobius"/>
    </source>
</evidence>
<feature type="transmembrane region" description="Helical" evidence="1">
    <location>
        <begin position="110"/>
        <end position="132"/>
    </location>
</feature>
<feature type="transmembrane region" description="Helical" evidence="1">
    <location>
        <begin position="12"/>
        <end position="32"/>
    </location>
</feature>
<evidence type="ECO:0000313" key="3">
    <source>
        <dbReference type="Proteomes" id="UP001163152"/>
    </source>
</evidence>
<dbReference type="KEGG" id="tsin:OXH18_06940"/>
<gene>
    <name evidence="2" type="ORF">OXH18_06940</name>
</gene>
<keyword evidence="1" id="KW-0472">Membrane</keyword>
<dbReference type="Proteomes" id="UP001163152">
    <property type="component" value="Chromosome"/>
</dbReference>
<feature type="transmembrane region" description="Helical" evidence="1">
    <location>
        <begin position="275"/>
        <end position="293"/>
    </location>
</feature>
<sequence>MCDSIQSPLRSQLWLGMSLLSPLYFGLISLHYTLSYPYIVQDDARQHVVWLQRFLDPTLFSNDLIANYFHTVAPSGYQFVYWVLAQLGIEPIVFAKFLPIGLGLIATSYFFHLSLLVLPIPFAAWLSTVLFNQQLWLNDDLISATPRAFVYPIFAAFLYYLLRDSFIPCLVTILLQGLFFPQFVLLELAVLTVRLFEWQDRSLRLTKTRASYLIWGGGLVVAGSVLLSFALRLSDVGPVITAAQMRSMPEYNVGGRNQYFGVTLFQWIFDSSSGLELPLFPSIVWLGFALPFLRRSSFVMRYPSHFKILWQVLIASLGMFSLASLLLLKLHFPSRYTYHTWRFLLPIATSIVLTVLLTSGWRWWRRHRIRRSQFNLREIVLIGIAALLIMAVTVVPAIPPLFFKFQGWHRGHVPDLYAYLSQQPKDTLIASLAPEADNLPAFAQRSVFVGREFALPHHPIYYQQIQQRLTDMLRLQYSSNLSELQQIITTHGIDFVLIEAQSFSPAYLWQDWLIHSSVRDLVQTIITELEQGRIPALIQTIDHCSVLSTQDLTLLNADCLQHDDRSWIDRRSIG</sequence>
<feature type="transmembrane region" description="Helical" evidence="1">
    <location>
        <begin position="340"/>
        <end position="358"/>
    </location>
</feature>